<dbReference type="OrthoDB" id="1918at2759"/>
<evidence type="ECO:0000313" key="3">
    <source>
        <dbReference type="Proteomes" id="UP000000707"/>
    </source>
</evidence>
<evidence type="ECO:0000256" key="1">
    <source>
        <dbReference type="SAM" id="MobiDB-lite"/>
    </source>
</evidence>
<dbReference type="KEGG" id="cten:18249577"/>
<dbReference type="HOGENOM" id="CLU_475643_0_0_1"/>
<dbReference type="AlphaFoldDB" id="G3BFQ0"/>
<sequence length="629" mass="71471">MNASSQSLSGHEYVKQIDHHLDIRLEYTHQDEAGVECIVTFVNKHESTLVVNSTQHPQTPNVDLPGISEASMRLSDGSPGTTHLFVGYLQLFGYVVLNYKAELDDKTTLSNSDHAPRNSHWWVNKEYIGNFSDPDNDIYERNEKLDTVPFIYDNFQDQLVIGGRLGGINDLVIEDEKKGTPVTIDSSQRYLLQDLVYNFNTFKPPSPKDNIEEDGKVPLKTITDCIIPFFSTSQSLLFTDLSLGAFASKRFMVKFPVMPDSPPTYNANSTGLTGEQGLVSIRHSLVVGFQKLDTNNQLCPVSLYFPLPIKPERKGRDERWLQADYLQHVTIDKSWKAQIIPDSSEMKKSHSSIQQELDFNGSDKTNESKQAFLGDLDKLIEADLHNLPKMSTRERKKSINNMNESEDIQGVVPQIPTHLKKQYNFLVNNRQLCLITFSRPYYHVGEDLMFHIDLSHEDTQESTTIVGVSAHLEAHEVFHLKDNQKYTNIYGVSPSIKVNTLAPSMLNSAVEHKTGAVSSYINIPNFACSQFQSSKFMDLKYFVVFEFNLMKSDTSNTNTNGTRQSQDDEPVDPLQESQESATLLEQTEHHEQPNGHWHETDFSSHIQNYKFNNYGNEFTFRLPVVILPS</sequence>
<organism evidence="3">
    <name type="scientific">Candida tenuis (strain ATCC 10573 / BCRC 21748 / CBS 615 / JCM 9827 / NBRC 10315 / NRRL Y-1498 / VKM Y-70)</name>
    <name type="common">Yeast</name>
    <name type="synonym">Yamadazyma tenuis</name>
    <dbReference type="NCBI Taxonomy" id="590646"/>
    <lineage>
        <taxon>Eukaryota</taxon>
        <taxon>Fungi</taxon>
        <taxon>Dikarya</taxon>
        <taxon>Ascomycota</taxon>
        <taxon>Saccharomycotina</taxon>
        <taxon>Pichiomycetes</taxon>
        <taxon>Debaryomycetaceae</taxon>
        <taxon>Yamadazyma</taxon>
    </lineage>
</organism>
<keyword evidence="3" id="KW-1185">Reference proteome</keyword>
<dbReference type="Proteomes" id="UP000000707">
    <property type="component" value="Unassembled WGS sequence"/>
</dbReference>
<evidence type="ECO:0000313" key="2">
    <source>
        <dbReference type="EMBL" id="EGV60074.1"/>
    </source>
</evidence>
<name>G3BFQ0_CANTC</name>
<dbReference type="InterPro" id="IPR014848">
    <property type="entry name" value="Rgp1"/>
</dbReference>
<proteinExistence type="predicted"/>
<gene>
    <name evidence="2" type="ORF">CANTEDRAFT_131946</name>
</gene>
<accession>G3BFQ0</accession>
<dbReference type="GeneID" id="18249577"/>
<dbReference type="STRING" id="590646.G3BFQ0"/>
<feature type="region of interest" description="Disordered" evidence="1">
    <location>
        <begin position="554"/>
        <end position="579"/>
    </location>
</feature>
<dbReference type="Pfam" id="PF08737">
    <property type="entry name" value="Rgp1"/>
    <property type="match status" value="1"/>
</dbReference>
<feature type="compositionally biased region" description="Polar residues" evidence="1">
    <location>
        <begin position="554"/>
        <end position="564"/>
    </location>
</feature>
<dbReference type="PANTHER" id="PTHR12507">
    <property type="entry name" value="REDUCED GROWTH PHENOTYPE 1 RGP1, YEAST -RELATED"/>
    <property type="match status" value="1"/>
</dbReference>
<dbReference type="EMBL" id="GL996528">
    <property type="protein sequence ID" value="EGV60074.1"/>
    <property type="molecule type" value="Genomic_DNA"/>
</dbReference>
<dbReference type="RefSeq" id="XP_006689288.1">
    <property type="nucleotide sequence ID" value="XM_006689225.1"/>
</dbReference>
<dbReference type="eggNOG" id="ENOG502RR05">
    <property type="taxonomic scope" value="Eukaryota"/>
</dbReference>
<reference evidence="2 3" key="1">
    <citation type="journal article" date="2011" name="Proc. Natl. Acad. Sci. U.S.A.">
        <title>Comparative genomics of xylose-fermenting fungi for enhanced biofuel production.</title>
        <authorList>
            <person name="Wohlbach D.J."/>
            <person name="Kuo A."/>
            <person name="Sato T.K."/>
            <person name="Potts K.M."/>
            <person name="Salamov A.A."/>
            <person name="LaButti K.M."/>
            <person name="Sun H."/>
            <person name="Clum A."/>
            <person name="Pangilinan J.L."/>
            <person name="Lindquist E.A."/>
            <person name="Lucas S."/>
            <person name="Lapidus A."/>
            <person name="Jin M."/>
            <person name="Gunawan C."/>
            <person name="Balan V."/>
            <person name="Dale B.E."/>
            <person name="Jeffries T.W."/>
            <person name="Zinkel R."/>
            <person name="Barry K.W."/>
            <person name="Grigoriev I.V."/>
            <person name="Gasch A.P."/>
        </authorList>
    </citation>
    <scope>NUCLEOTIDE SEQUENCE [LARGE SCALE GENOMIC DNA]</scope>
    <source>
        <strain evidence="3">ATCC 10573 / BCRC 21748 / CBS 615 / JCM 9827 / NBRC 10315 / NRRL Y-1498 / VKM Y-70</strain>
    </source>
</reference>
<protein>
    <submittedName>
        <fullName evidence="2">Rgp1-domain-containing protein</fullName>
    </submittedName>
</protein>